<evidence type="ECO:0000256" key="1">
    <source>
        <dbReference type="ARBA" id="ARBA00022603"/>
    </source>
</evidence>
<dbReference type="PANTHER" id="PTHR33841:SF5">
    <property type="entry name" value="DNA METHYLASE (MODIFICATION METHYLASE) (METHYLTRANSFERASE)-RELATED"/>
    <property type="match status" value="1"/>
</dbReference>
<evidence type="ECO:0000313" key="8">
    <source>
        <dbReference type="Proteomes" id="UP000636956"/>
    </source>
</evidence>
<reference evidence="7" key="1">
    <citation type="journal article" date="2014" name="Int. J. Syst. Evol. Microbiol.">
        <title>Complete genome sequence of Corynebacterium casei LMG S-19264T (=DSM 44701T), isolated from a smear-ripened cheese.</title>
        <authorList>
            <consortium name="US DOE Joint Genome Institute (JGI-PGF)"/>
            <person name="Walter F."/>
            <person name="Albersmeier A."/>
            <person name="Kalinowski J."/>
            <person name="Ruckert C."/>
        </authorList>
    </citation>
    <scope>NUCLEOTIDE SEQUENCE</scope>
    <source>
        <strain evidence="7">CGMCC 1.8984</strain>
    </source>
</reference>
<feature type="domain" description="Type II methyltransferase M.Eco57I C-terminal" evidence="6">
    <location>
        <begin position="262"/>
        <end position="524"/>
    </location>
</feature>
<dbReference type="AlphaFoldDB" id="A0A917PS29"/>
<dbReference type="Proteomes" id="UP000636956">
    <property type="component" value="Unassembled WGS sequence"/>
</dbReference>
<organism evidence="7 8">
    <name type="scientific">Agromyces bauzanensis</name>
    <dbReference type="NCBI Taxonomy" id="1308924"/>
    <lineage>
        <taxon>Bacteria</taxon>
        <taxon>Bacillati</taxon>
        <taxon>Actinomycetota</taxon>
        <taxon>Actinomycetes</taxon>
        <taxon>Micrococcales</taxon>
        <taxon>Microbacteriaceae</taxon>
        <taxon>Agromyces</taxon>
    </lineage>
</organism>
<dbReference type="PANTHER" id="PTHR33841">
    <property type="entry name" value="DNA METHYLTRANSFERASE YEEA-RELATED"/>
    <property type="match status" value="1"/>
</dbReference>
<dbReference type="GO" id="GO:0032259">
    <property type="term" value="P:methylation"/>
    <property type="evidence" value="ECO:0007669"/>
    <property type="project" value="UniProtKB-KW"/>
</dbReference>
<dbReference type="InterPro" id="IPR003356">
    <property type="entry name" value="DNA_methylase_A-5"/>
</dbReference>
<dbReference type="PROSITE" id="PS00092">
    <property type="entry name" value="N6_MTASE"/>
    <property type="match status" value="1"/>
</dbReference>
<evidence type="ECO:0000256" key="4">
    <source>
        <dbReference type="ARBA" id="ARBA00022747"/>
    </source>
</evidence>
<dbReference type="RefSeq" id="WP_188744168.1">
    <property type="nucleotide sequence ID" value="NZ_BAABFW010000005.1"/>
</dbReference>
<gene>
    <name evidence="7" type="ORF">GCM10011372_29430</name>
</gene>
<evidence type="ECO:0000259" key="5">
    <source>
        <dbReference type="Pfam" id="PF02384"/>
    </source>
</evidence>
<dbReference type="GO" id="GO:0009307">
    <property type="term" value="P:DNA restriction-modification system"/>
    <property type="evidence" value="ECO:0007669"/>
    <property type="project" value="UniProtKB-KW"/>
</dbReference>
<evidence type="ECO:0000259" key="6">
    <source>
        <dbReference type="Pfam" id="PF22837"/>
    </source>
</evidence>
<dbReference type="GO" id="GO:0003677">
    <property type="term" value="F:DNA binding"/>
    <property type="evidence" value="ECO:0007669"/>
    <property type="project" value="InterPro"/>
</dbReference>
<reference evidence="7" key="2">
    <citation type="submission" date="2020-09" db="EMBL/GenBank/DDBJ databases">
        <authorList>
            <person name="Sun Q."/>
            <person name="Zhou Y."/>
        </authorList>
    </citation>
    <scope>NUCLEOTIDE SEQUENCE</scope>
    <source>
        <strain evidence="7">CGMCC 1.8984</strain>
    </source>
</reference>
<dbReference type="Pfam" id="PF22837">
    <property type="entry name" value="M_Eco57I_C"/>
    <property type="match status" value="1"/>
</dbReference>
<dbReference type="PRINTS" id="PR00507">
    <property type="entry name" value="N12N6MTFRASE"/>
</dbReference>
<dbReference type="InterPro" id="IPR054520">
    <property type="entry name" value="M_Eco57I_C"/>
</dbReference>
<dbReference type="GO" id="GO:0008170">
    <property type="term" value="F:N-methyltransferase activity"/>
    <property type="evidence" value="ECO:0007669"/>
    <property type="project" value="InterPro"/>
</dbReference>
<keyword evidence="1 7" id="KW-0489">Methyltransferase</keyword>
<dbReference type="EMBL" id="BMMD01000019">
    <property type="protein sequence ID" value="GGJ88963.1"/>
    <property type="molecule type" value="Genomic_DNA"/>
</dbReference>
<sequence>MSNVQELLERSLEDTAEVRKARGAFFTPEAITRFVTDWAIRDANATVLEPSAGDAAFLVEAVRRLRELGADAPPRVDGAEIHAHSAAVARARVEAAGGIPHIIVDDFFAIQPTGQYSAAVGNPPYIRYQDFTGESRARARAAAFTGGVNLTGLASSWAAFTVHSALFLRSGGRLGLVLPAELLSVNYAAPVRKFIFERFARVNLVLFTEQVFPEAEADVVLLLADGFDEGPAQHATVHEVKNAAELSEIGAGLTFTPSDPSDKWTSLLVSPDAVEPLHSLSAAGHFTHLESWGDTTLGMVTGNNRFFALTRAQAKGLGLAPHELLQLSPAGSSHLRGLELTEEMLTELDGRGRATLLFRPSASDVSTAARDYIAHGERTEVDQAYKCRVRTPWFRVPLVPPADLLLTCMNADTPRLTTNRAGAHHLNSVHGVYLNPDSRELARELLPLASLNSVTLLNAEMVGRSYGGGILKMEPREADRWAMPSPALVTARAEALRSIKSRVADLLKAGALLEAVAHVDGALLLATGLVGTDDMASVRSAHREMTARRMARSSGRR</sequence>
<accession>A0A917PS29</accession>
<comment type="caution">
    <text evidence="7">The sequence shown here is derived from an EMBL/GenBank/DDBJ whole genome shotgun (WGS) entry which is preliminary data.</text>
</comment>
<dbReference type="SUPFAM" id="SSF53335">
    <property type="entry name" value="S-adenosyl-L-methionine-dependent methyltransferases"/>
    <property type="match status" value="1"/>
</dbReference>
<protein>
    <submittedName>
        <fullName evidence="7">Methyltransferase</fullName>
    </submittedName>
</protein>
<dbReference type="InterPro" id="IPR050953">
    <property type="entry name" value="N4_N6_ade-DNA_methylase"/>
</dbReference>
<keyword evidence="3" id="KW-0949">S-adenosyl-L-methionine</keyword>
<evidence type="ECO:0000256" key="3">
    <source>
        <dbReference type="ARBA" id="ARBA00022691"/>
    </source>
</evidence>
<name>A0A917PS29_9MICO</name>
<evidence type="ECO:0000256" key="2">
    <source>
        <dbReference type="ARBA" id="ARBA00022679"/>
    </source>
</evidence>
<proteinExistence type="predicted"/>
<dbReference type="Pfam" id="PF02384">
    <property type="entry name" value="N6_Mtase"/>
    <property type="match status" value="1"/>
</dbReference>
<dbReference type="GO" id="GO:0009007">
    <property type="term" value="F:site-specific DNA-methyltransferase (adenine-specific) activity"/>
    <property type="evidence" value="ECO:0007669"/>
    <property type="project" value="UniProtKB-EC"/>
</dbReference>
<feature type="domain" description="DNA methylase adenine-specific" evidence="5">
    <location>
        <begin position="9"/>
        <end position="223"/>
    </location>
</feature>
<dbReference type="Gene3D" id="3.40.50.150">
    <property type="entry name" value="Vaccinia Virus protein VP39"/>
    <property type="match status" value="1"/>
</dbReference>
<keyword evidence="8" id="KW-1185">Reference proteome</keyword>
<evidence type="ECO:0000313" key="7">
    <source>
        <dbReference type="EMBL" id="GGJ88963.1"/>
    </source>
</evidence>
<keyword evidence="2" id="KW-0808">Transferase</keyword>
<dbReference type="InterPro" id="IPR029063">
    <property type="entry name" value="SAM-dependent_MTases_sf"/>
</dbReference>
<dbReference type="InterPro" id="IPR002052">
    <property type="entry name" value="DNA_methylase_N6_adenine_CS"/>
</dbReference>
<keyword evidence="4" id="KW-0680">Restriction system</keyword>